<dbReference type="HAMAP" id="MF_00775">
    <property type="entry name" value="UPF0311"/>
    <property type="match status" value="1"/>
</dbReference>
<dbReference type="InterPro" id="IPR020915">
    <property type="entry name" value="UPF0311"/>
</dbReference>
<evidence type="ECO:0000313" key="2">
    <source>
        <dbReference type="EMBL" id="MEW7080350.1"/>
    </source>
</evidence>
<gene>
    <name evidence="2" type="ORF">ABC651_15265</name>
</gene>
<comment type="caution">
    <text evidence="2">The sequence shown here is derived from an EMBL/GenBank/DDBJ whole genome shotgun (WGS) entry which is preliminary data.</text>
</comment>
<dbReference type="Pfam" id="PF11578">
    <property type="entry name" value="DUF3237"/>
    <property type="match status" value="1"/>
</dbReference>
<evidence type="ECO:0000256" key="1">
    <source>
        <dbReference type="HAMAP-Rule" id="MF_00775"/>
    </source>
</evidence>
<accession>A0ABV3NMQ0</accession>
<organism evidence="2 3">
    <name type="scientific">Heyndrickxia faecalis</name>
    <dbReference type="NCBI Taxonomy" id="2824910"/>
    <lineage>
        <taxon>Bacteria</taxon>
        <taxon>Bacillati</taxon>
        <taxon>Bacillota</taxon>
        <taxon>Bacilli</taxon>
        <taxon>Bacillales</taxon>
        <taxon>Bacillaceae</taxon>
        <taxon>Heyndrickxia</taxon>
    </lineage>
</organism>
<reference evidence="2 3" key="1">
    <citation type="submission" date="2024-04" db="EMBL/GenBank/DDBJ databases">
        <title>Bacterial genomes from commercial probiotics.</title>
        <authorList>
            <person name="Brady R."/>
            <person name="Call G.B."/>
            <person name="Chaston J.M."/>
        </authorList>
    </citation>
    <scope>NUCLEOTIDE SEQUENCE [LARGE SCALE GENOMIC DNA]</scope>
    <source>
        <strain evidence="3">gbc_m</strain>
    </source>
</reference>
<dbReference type="RefSeq" id="WP_017552306.1">
    <property type="nucleotide sequence ID" value="NZ_JBBEWJ010000001.1"/>
</dbReference>
<dbReference type="PANTHER" id="PTHR37315:SF1">
    <property type="entry name" value="UPF0311 PROTEIN BLR7842"/>
    <property type="match status" value="1"/>
</dbReference>
<sequence>MTIGLEFAFQAYVSIDENLTIGPVPGGIRNITPITGGVFEGPGIKGTVIPGGADWSLTRENGVIDICARYTLKTDDDVLIYVINKGLYIEKPGGLQERPASREGVEPVPEYFRTTPVFEVSNEKYDWLNRNIFVCDPLCDHAGKRIGTNLGIFMPEIKNRCNGRVHFFYHGARRPCHFTNHVKNENNGRKQARCGRRGS</sequence>
<protein>
    <recommendedName>
        <fullName evidence="1">UPF0311 protein ABC651_15265</fullName>
    </recommendedName>
</protein>
<proteinExistence type="inferred from homology"/>
<keyword evidence="3" id="KW-1185">Reference proteome</keyword>
<dbReference type="Gene3D" id="2.40.160.20">
    <property type="match status" value="1"/>
</dbReference>
<comment type="similarity">
    <text evidence="1">Belongs to the UPF0311 family.</text>
</comment>
<dbReference type="Proteomes" id="UP001555176">
    <property type="component" value="Unassembled WGS sequence"/>
</dbReference>
<evidence type="ECO:0000313" key="3">
    <source>
        <dbReference type="Proteomes" id="UP001555176"/>
    </source>
</evidence>
<name>A0ABV3NMQ0_9BACI</name>
<dbReference type="EMBL" id="JBDGII010000058">
    <property type="protein sequence ID" value="MEW7080350.1"/>
    <property type="molecule type" value="Genomic_DNA"/>
</dbReference>
<dbReference type="PANTHER" id="PTHR37315">
    <property type="entry name" value="UPF0311 PROTEIN BLR7842"/>
    <property type="match status" value="1"/>
</dbReference>